<organism evidence="1 2">
    <name type="scientific">Microseira wollei NIES-4236</name>
    <dbReference type="NCBI Taxonomy" id="2530354"/>
    <lineage>
        <taxon>Bacteria</taxon>
        <taxon>Bacillati</taxon>
        <taxon>Cyanobacteriota</taxon>
        <taxon>Cyanophyceae</taxon>
        <taxon>Oscillatoriophycideae</taxon>
        <taxon>Aerosakkonematales</taxon>
        <taxon>Aerosakkonemataceae</taxon>
        <taxon>Microseira</taxon>
    </lineage>
</organism>
<evidence type="ECO:0008006" key="3">
    <source>
        <dbReference type="Google" id="ProtNLM"/>
    </source>
</evidence>
<protein>
    <recommendedName>
        <fullName evidence="3">Secreted protein</fullName>
    </recommendedName>
</protein>
<evidence type="ECO:0000313" key="1">
    <source>
        <dbReference type="EMBL" id="GET37774.1"/>
    </source>
</evidence>
<accession>A0AAV3X6M5</accession>
<dbReference type="AlphaFoldDB" id="A0AAV3X6M5"/>
<dbReference type="EMBL" id="BLAY01000033">
    <property type="protein sequence ID" value="GET37774.1"/>
    <property type="molecule type" value="Genomic_DNA"/>
</dbReference>
<comment type="caution">
    <text evidence="1">The sequence shown here is derived from an EMBL/GenBank/DDBJ whole genome shotgun (WGS) entry which is preliminary data.</text>
</comment>
<gene>
    <name evidence="1" type="ORF">MiSe_25280</name>
</gene>
<name>A0AAV3X6M5_9CYAN</name>
<evidence type="ECO:0000313" key="2">
    <source>
        <dbReference type="Proteomes" id="UP001050975"/>
    </source>
</evidence>
<proteinExistence type="predicted"/>
<reference evidence="1" key="1">
    <citation type="submission" date="2019-10" db="EMBL/GenBank/DDBJ databases">
        <title>Draft genome sequece of Microseira wollei NIES-4236.</title>
        <authorList>
            <person name="Yamaguchi H."/>
            <person name="Suzuki S."/>
            <person name="Kawachi M."/>
        </authorList>
    </citation>
    <scope>NUCLEOTIDE SEQUENCE</scope>
    <source>
        <strain evidence="1">NIES-4236</strain>
    </source>
</reference>
<sequence length="80" mass="8999">MAAIFKEFSCLTLAWLAPRLNGRSPVPYTFRYNRLRNRFVPRSSIDSKNLHHLIACQAKDKSANLKIPTTGTFFGSVTGV</sequence>
<dbReference type="RefSeq" id="WP_226579818.1">
    <property type="nucleotide sequence ID" value="NZ_BLAY01000033.1"/>
</dbReference>
<dbReference type="Proteomes" id="UP001050975">
    <property type="component" value="Unassembled WGS sequence"/>
</dbReference>
<keyword evidence="2" id="KW-1185">Reference proteome</keyword>